<proteinExistence type="predicted"/>
<gene>
    <name evidence="2" type="ORF">DP120_17250</name>
</gene>
<dbReference type="GO" id="GO:0005886">
    <property type="term" value="C:plasma membrane"/>
    <property type="evidence" value="ECO:0007669"/>
    <property type="project" value="TreeGrafter"/>
</dbReference>
<dbReference type="PANTHER" id="PTHR34980:SF2">
    <property type="entry name" value="INNER MEMBRANE PROTEIN YHAH-RELATED"/>
    <property type="match status" value="1"/>
</dbReference>
<keyword evidence="1" id="KW-0472">Membrane</keyword>
<evidence type="ECO:0000313" key="3">
    <source>
        <dbReference type="Proteomes" id="UP000251002"/>
    </source>
</evidence>
<dbReference type="Proteomes" id="UP000251002">
    <property type="component" value="Unassembled WGS sequence"/>
</dbReference>
<evidence type="ECO:0000256" key="1">
    <source>
        <dbReference type="SAM" id="Phobius"/>
    </source>
</evidence>
<accession>A0A365KK18</accession>
<dbReference type="Pfam" id="PF05656">
    <property type="entry name" value="DUF805"/>
    <property type="match status" value="1"/>
</dbReference>
<feature type="transmembrane region" description="Helical" evidence="1">
    <location>
        <begin position="52"/>
        <end position="71"/>
    </location>
</feature>
<feature type="transmembrane region" description="Helical" evidence="1">
    <location>
        <begin position="83"/>
        <end position="103"/>
    </location>
</feature>
<organism evidence="2 3">
    <name type="scientific">Planococcus halotolerans</name>
    <dbReference type="NCBI Taxonomy" id="2233542"/>
    <lineage>
        <taxon>Bacteria</taxon>
        <taxon>Bacillati</taxon>
        <taxon>Bacillota</taxon>
        <taxon>Bacilli</taxon>
        <taxon>Bacillales</taxon>
        <taxon>Caryophanaceae</taxon>
        <taxon>Planococcus</taxon>
    </lineage>
</organism>
<dbReference type="InterPro" id="IPR008523">
    <property type="entry name" value="DUF805"/>
</dbReference>
<protein>
    <submittedName>
        <fullName evidence="2">DUF805 domain-containing protein</fullName>
    </submittedName>
</protein>
<sequence length="121" mass="13724">MKWFVTVMKKAFNFSDRSRRKEYWMFMLIAALLSLVLTMVDAFAGLELAEDVGILSTLFSLLLIVPSLSVTFRRLHDTGKSGWWILISLIPIIGWIVLLVFTVQDSETGINRFGTNPKVAV</sequence>
<dbReference type="EMBL" id="QLZR01000010">
    <property type="protein sequence ID" value="RAZ73478.1"/>
    <property type="molecule type" value="Genomic_DNA"/>
</dbReference>
<keyword evidence="1" id="KW-0812">Transmembrane</keyword>
<keyword evidence="1" id="KW-1133">Transmembrane helix</keyword>
<comment type="caution">
    <text evidence="2">The sequence shown here is derived from an EMBL/GenBank/DDBJ whole genome shotgun (WGS) entry which is preliminary data.</text>
</comment>
<dbReference type="AlphaFoldDB" id="A0A365KK18"/>
<dbReference type="RefSeq" id="WP_112224875.1">
    <property type="nucleotide sequence ID" value="NZ_QLZR01000010.1"/>
</dbReference>
<reference evidence="2 3" key="1">
    <citation type="submission" date="2018-06" db="EMBL/GenBank/DDBJ databases">
        <title>The draft genome sequences of strains SCU63 and S1.</title>
        <authorList>
            <person name="Gan L."/>
        </authorList>
    </citation>
    <scope>NUCLEOTIDE SEQUENCE [LARGE SCALE GENOMIC DNA]</scope>
    <source>
        <strain evidence="2 3">SCU63</strain>
    </source>
</reference>
<dbReference type="PANTHER" id="PTHR34980">
    <property type="entry name" value="INNER MEMBRANE PROTEIN-RELATED-RELATED"/>
    <property type="match status" value="1"/>
</dbReference>
<evidence type="ECO:0000313" key="2">
    <source>
        <dbReference type="EMBL" id="RAZ73478.1"/>
    </source>
</evidence>
<keyword evidence="3" id="KW-1185">Reference proteome</keyword>
<name>A0A365KK18_9BACL</name>